<dbReference type="HAMAP" id="MF_00009">
    <property type="entry name" value="Endoribonucl_YbeY"/>
    <property type="match status" value="1"/>
</dbReference>
<evidence type="ECO:0000256" key="3">
    <source>
        <dbReference type="ARBA" id="ARBA00022723"/>
    </source>
</evidence>
<keyword evidence="7" id="KW-0963">Cytoplasm</keyword>
<dbReference type="SUPFAM" id="SSF55486">
    <property type="entry name" value="Metalloproteases ('zincins'), catalytic domain"/>
    <property type="match status" value="1"/>
</dbReference>
<dbReference type="Gene3D" id="3.40.390.30">
    <property type="entry name" value="Metalloproteases ('zincins'), catalytic domain"/>
    <property type="match status" value="1"/>
</dbReference>
<keyword evidence="9" id="KW-1185">Reference proteome</keyword>
<accession>A0A5S9IHD7</accession>
<protein>
    <recommendedName>
        <fullName evidence="7">Endoribonuclease YbeY</fullName>
        <ecNumber evidence="7">3.1.-.-</ecNumber>
    </recommendedName>
</protein>
<dbReference type="Proteomes" id="UP000326354">
    <property type="component" value="Chromosome"/>
</dbReference>
<dbReference type="GO" id="GO:0006364">
    <property type="term" value="P:rRNA processing"/>
    <property type="evidence" value="ECO:0007669"/>
    <property type="project" value="UniProtKB-UniRule"/>
</dbReference>
<dbReference type="EC" id="3.1.-.-" evidence="7"/>
<keyword evidence="5 7" id="KW-0378">Hydrolase</keyword>
<evidence type="ECO:0000313" key="8">
    <source>
        <dbReference type="EMBL" id="BBM81838.1"/>
    </source>
</evidence>
<dbReference type="NCBIfam" id="TIGR00043">
    <property type="entry name" value="rRNA maturation RNase YbeY"/>
    <property type="match status" value="1"/>
</dbReference>
<keyword evidence="6 7" id="KW-0862">Zinc</keyword>
<keyword evidence="4 7" id="KW-0255">Endonuclease</keyword>
<reference evidence="8 9" key="1">
    <citation type="submission" date="2019-08" db="EMBL/GenBank/DDBJ databases">
        <title>Complete genome sequence of Candidatus Uab amorphum.</title>
        <authorList>
            <person name="Shiratori T."/>
            <person name="Suzuki S."/>
            <person name="Kakizawa Y."/>
            <person name="Ishida K."/>
        </authorList>
    </citation>
    <scope>NUCLEOTIDE SEQUENCE [LARGE SCALE GENOMIC DNA]</scope>
    <source>
        <strain evidence="8 9">SRT547</strain>
    </source>
</reference>
<evidence type="ECO:0000256" key="7">
    <source>
        <dbReference type="HAMAP-Rule" id="MF_00009"/>
    </source>
</evidence>
<keyword evidence="7" id="KW-0698">rRNA processing</keyword>
<feature type="binding site" evidence="7">
    <location>
        <position position="110"/>
    </location>
    <ligand>
        <name>Zn(2+)</name>
        <dbReference type="ChEBI" id="CHEBI:29105"/>
        <note>catalytic</note>
    </ligand>
</feature>
<gene>
    <name evidence="7" type="primary">ybeY</name>
    <name evidence="8" type="ORF">UABAM_00178</name>
</gene>
<dbReference type="InterPro" id="IPR020549">
    <property type="entry name" value="YbeY_CS"/>
</dbReference>
<dbReference type="GO" id="GO:0004521">
    <property type="term" value="F:RNA endonuclease activity"/>
    <property type="evidence" value="ECO:0007669"/>
    <property type="project" value="UniProtKB-UniRule"/>
</dbReference>
<comment type="cofactor">
    <cofactor evidence="7">
        <name>Zn(2+)</name>
        <dbReference type="ChEBI" id="CHEBI:29105"/>
    </cofactor>
    <text evidence="7">Binds 1 zinc ion.</text>
</comment>
<feature type="binding site" evidence="7">
    <location>
        <position position="116"/>
    </location>
    <ligand>
        <name>Zn(2+)</name>
        <dbReference type="ChEBI" id="CHEBI:29105"/>
        <note>catalytic</note>
    </ligand>
</feature>
<dbReference type="InterPro" id="IPR002036">
    <property type="entry name" value="YbeY"/>
</dbReference>
<evidence type="ECO:0000256" key="4">
    <source>
        <dbReference type="ARBA" id="ARBA00022759"/>
    </source>
</evidence>
<evidence type="ECO:0000256" key="1">
    <source>
        <dbReference type="ARBA" id="ARBA00010875"/>
    </source>
</evidence>
<dbReference type="Pfam" id="PF02130">
    <property type="entry name" value="YbeY"/>
    <property type="match status" value="1"/>
</dbReference>
<sequence length="144" mass="16705">MLMKKNRKIVITNEQSHVEIIPSQIKKALELIPELDNFRLSIVYVDDAEISTFNERYLKHTGPTDVLSFPISSKEGELIVSAETALREATERKIDVQGEILLYTFHGVLHLLGYDDHSDEEYKEMHAIEKKLLEQLGYTWSWDD</sequence>
<evidence type="ECO:0000256" key="2">
    <source>
        <dbReference type="ARBA" id="ARBA00022722"/>
    </source>
</evidence>
<dbReference type="PANTHER" id="PTHR46986:SF1">
    <property type="entry name" value="ENDORIBONUCLEASE YBEY, CHLOROPLASTIC"/>
    <property type="match status" value="1"/>
</dbReference>
<dbReference type="PROSITE" id="PS01306">
    <property type="entry name" value="UPF0054"/>
    <property type="match status" value="1"/>
</dbReference>
<evidence type="ECO:0000313" key="9">
    <source>
        <dbReference type="Proteomes" id="UP000326354"/>
    </source>
</evidence>
<dbReference type="GO" id="GO:0005737">
    <property type="term" value="C:cytoplasm"/>
    <property type="evidence" value="ECO:0007669"/>
    <property type="project" value="UniProtKB-SubCell"/>
</dbReference>
<comment type="similarity">
    <text evidence="1 7">Belongs to the endoribonuclease YbeY family.</text>
</comment>
<name>A0A5S9IHD7_UABAM</name>
<comment type="subcellular location">
    <subcellularLocation>
        <location evidence="7">Cytoplasm</location>
    </subcellularLocation>
</comment>
<dbReference type="AlphaFoldDB" id="A0A5S9IHD7"/>
<comment type="function">
    <text evidence="7">Single strand-specific metallo-endoribonuclease involved in late-stage 70S ribosome quality control and in maturation of the 3' terminus of the 16S rRNA.</text>
</comment>
<dbReference type="GO" id="GO:0008270">
    <property type="term" value="F:zinc ion binding"/>
    <property type="evidence" value="ECO:0007669"/>
    <property type="project" value="UniProtKB-UniRule"/>
</dbReference>
<proteinExistence type="inferred from homology"/>
<organism evidence="8 9">
    <name type="scientific">Uabimicrobium amorphum</name>
    <dbReference type="NCBI Taxonomy" id="2596890"/>
    <lineage>
        <taxon>Bacteria</taxon>
        <taxon>Pseudomonadati</taxon>
        <taxon>Planctomycetota</taxon>
        <taxon>Candidatus Uabimicrobiia</taxon>
        <taxon>Candidatus Uabimicrobiales</taxon>
        <taxon>Candidatus Uabimicrobiaceae</taxon>
        <taxon>Candidatus Uabimicrobium</taxon>
    </lineage>
</organism>
<evidence type="ECO:0000256" key="6">
    <source>
        <dbReference type="ARBA" id="ARBA00022833"/>
    </source>
</evidence>
<evidence type="ECO:0000256" key="5">
    <source>
        <dbReference type="ARBA" id="ARBA00022801"/>
    </source>
</evidence>
<keyword evidence="2 7" id="KW-0540">Nuclease</keyword>
<dbReference type="OrthoDB" id="9807740at2"/>
<keyword evidence="3 7" id="KW-0479">Metal-binding</keyword>
<dbReference type="InterPro" id="IPR023091">
    <property type="entry name" value="MetalPrtase_cat_dom_sf_prd"/>
</dbReference>
<dbReference type="PANTHER" id="PTHR46986">
    <property type="entry name" value="ENDORIBONUCLEASE YBEY, CHLOROPLASTIC"/>
    <property type="match status" value="1"/>
</dbReference>
<feature type="binding site" evidence="7">
    <location>
        <position position="106"/>
    </location>
    <ligand>
        <name>Zn(2+)</name>
        <dbReference type="ChEBI" id="CHEBI:29105"/>
        <note>catalytic</note>
    </ligand>
</feature>
<keyword evidence="7" id="KW-0690">Ribosome biogenesis</keyword>
<dbReference type="GO" id="GO:0004222">
    <property type="term" value="F:metalloendopeptidase activity"/>
    <property type="evidence" value="ECO:0007669"/>
    <property type="project" value="InterPro"/>
</dbReference>
<dbReference type="EMBL" id="AP019860">
    <property type="protein sequence ID" value="BBM81838.1"/>
    <property type="molecule type" value="Genomic_DNA"/>
</dbReference>
<dbReference type="KEGG" id="uam:UABAM_00178"/>